<dbReference type="Pfam" id="PF13688">
    <property type="entry name" value="Reprolysin_5"/>
    <property type="match status" value="1"/>
</dbReference>
<protein>
    <submittedName>
        <fullName evidence="3">Metallo-peptidase family M12</fullName>
    </submittedName>
</protein>
<name>A0A1H0S4G3_9PSEU</name>
<dbReference type="STRING" id="504798.SAMN05421871_105285"/>
<feature type="chain" id="PRO_5039222082" evidence="2">
    <location>
        <begin position="30"/>
        <end position="403"/>
    </location>
</feature>
<dbReference type="EMBL" id="FNJB01000008">
    <property type="protein sequence ID" value="SDP36557.1"/>
    <property type="molecule type" value="Genomic_DNA"/>
</dbReference>
<dbReference type="SUPFAM" id="SSF55486">
    <property type="entry name" value="Metalloproteases ('zincins'), catalytic domain"/>
    <property type="match status" value="1"/>
</dbReference>
<feature type="region of interest" description="Disordered" evidence="1">
    <location>
        <begin position="154"/>
        <end position="173"/>
    </location>
</feature>
<gene>
    <name evidence="3" type="ORF">SAMN05192558_108274</name>
</gene>
<dbReference type="Proteomes" id="UP000199651">
    <property type="component" value="Unassembled WGS sequence"/>
</dbReference>
<sequence>MRANSRVLSMVGAVALGSACLVLAPSAAADKPGRELFTENTFGSTAALESQPGTAGAWAKRADAGVVDSKTDAIELDLGNQRVTARRDQVRTTALGSTVWEGSIRDRQRQASGLRSDEKESVVLVRRGGGVTGSVRVDGRLYRIQPISGGEHAVTEVDESRMPPDHPRTQAGPPTVRMADTAALEANTVIRVQVIGTSDAATGFGGDMQALAELAVAETNRGYENSGIEITLELSGYETLQHKEQEMTADLARFREPADGVLDGIHASRDKQQADLNVLLVNDKSGCGLASSIGSDATTAFAAVYHGCATGYYTFAHELGHLQSARHDPETDSSTTPFAHGHGFRNGNAWRTIMAYDCPTSCSRLNYWSNPGKSYEGVAMGTAAKSDNARVLNETKATIAAFR</sequence>
<keyword evidence="2" id="KW-0732">Signal</keyword>
<proteinExistence type="predicted"/>
<dbReference type="Gene3D" id="3.40.390.10">
    <property type="entry name" value="Collagenase (Catalytic Domain)"/>
    <property type="match status" value="1"/>
</dbReference>
<feature type="signal peptide" evidence="2">
    <location>
        <begin position="1"/>
        <end position="29"/>
    </location>
</feature>
<evidence type="ECO:0000256" key="1">
    <source>
        <dbReference type="SAM" id="MobiDB-lite"/>
    </source>
</evidence>
<evidence type="ECO:0000256" key="2">
    <source>
        <dbReference type="SAM" id="SignalP"/>
    </source>
</evidence>
<dbReference type="GO" id="GO:0008237">
    <property type="term" value="F:metallopeptidase activity"/>
    <property type="evidence" value="ECO:0007669"/>
    <property type="project" value="InterPro"/>
</dbReference>
<evidence type="ECO:0000313" key="4">
    <source>
        <dbReference type="Proteomes" id="UP000199651"/>
    </source>
</evidence>
<dbReference type="AlphaFoldDB" id="A0A1H0S4G3"/>
<dbReference type="InterPro" id="IPR024079">
    <property type="entry name" value="MetalloPept_cat_dom_sf"/>
</dbReference>
<organism evidence="3 4">
    <name type="scientific">Actinokineospora alba</name>
    <dbReference type="NCBI Taxonomy" id="504798"/>
    <lineage>
        <taxon>Bacteria</taxon>
        <taxon>Bacillati</taxon>
        <taxon>Actinomycetota</taxon>
        <taxon>Actinomycetes</taxon>
        <taxon>Pseudonocardiales</taxon>
        <taxon>Pseudonocardiaceae</taxon>
        <taxon>Actinokineospora</taxon>
    </lineage>
</organism>
<reference evidence="4" key="1">
    <citation type="submission" date="2016-10" db="EMBL/GenBank/DDBJ databases">
        <authorList>
            <person name="Varghese N."/>
            <person name="Submissions S."/>
        </authorList>
    </citation>
    <scope>NUCLEOTIDE SEQUENCE [LARGE SCALE GENOMIC DNA]</scope>
    <source>
        <strain evidence="4">IBRC-M 10655</strain>
    </source>
</reference>
<feature type="compositionally biased region" description="Basic and acidic residues" evidence="1">
    <location>
        <begin position="154"/>
        <end position="168"/>
    </location>
</feature>
<dbReference type="PROSITE" id="PS51257">
    <property type="entry name" value="PROKAR_LIPOPROTEIN"/>
    <property type="match status" value="1"/>
</dbReference>
<accession>A0A1H0S4G3</accession>
<evidence type="ECO:0000313" key="3">
    <source>
        <dbReference type="EMBL" id="SDP36557.1"/>
    </source>
</evidence>
<keyword evidence="4" id="KW-1185">Reference proteome</keyword>